<organism evidence="1 2">
    <name type="scientific">Pallidibacillus pasinlerensis</name>
    <dbReference type="NCBI Taxonomy" id="2703818"/>
    <lineage>
        <taxon>Bacteria</taxon>
        <taxon>Bacillati</taxon>
        <taxon>Bacillota</taxon>
        <taxon>Bacilli</taxon>
        <taxon>Bacillales</taxon>
        <taxon>Bacillaceae</taxon>
        <taxon>Pallidibacillus</taxon>
    </lineage>
</organism>
<evidence type="ECO:0000313" key="2">
    <source>
        <dbReference type="Proteomes" id="UP000743899"/>
    </source>
</evidence>
<protein>
    <submittedName>
        <fullName evidence="1">Uncharacterized protein</fullName>
    </submittedName>
</protein>
<dbReference type="RefSeq" id="WP_161921409.1">
    <property type="nucleotide sequence ID" value="NZ_JAACYS010000067.1"/>
</dbReference>
<sequence>MIEGEEGADEEGGILTENIIRLNAIESTALDDIEKKRWTKLQQSGGMENRIHYGGDMLIQSESASPGAGTYKYDLNVTGSGHFNFNKTIAKYDLATQEKVHEVVLDTGRSINPSIYPIITEELIIFRTIDTLTQSIVAVNLDLTEEKWVVEGDEILIDYMIYDNGNLYVIADDYGNGEYLLITIDAATGEVKEKLNLEGGSNNDPNTFYTYDGKVYIQIDEGTVDEFYYVIDAEDANRPLPSFN</sequence>
<keyword evidence="2" id="KW-1185">Reference proteome</keyword>
<dbReference type="SUPFAM" id="SSF69304">
    <property type="entry name" value="Tricorn protease N-terminal domain"/>
    <property type="match status" value="1"/>
</dbReference>
<gene>
    <name evidence="1" type="ORF">GW534_12775</name>
</gene>
<evidence type="ECO:0000313" key="1">
    <source>
        <dbReference type="EMBL" id="NCU18580.1"/>
    </source>
</evidence>
<name>A0ABX0AAX6_9BACI</name>
<dbReference type="EMBL" id="JAACYS010000067">
    <property type="protein sequence ID" value="NCU18580.1"/>
    <property type="molecule type" value="Genomic_DNA"/>
</dbReference>
<dbReference type="InterPro" id="IPR015943">
    <property type="entry name" value="WD40/YVTN_repeat-like_dom_sf"/>
</dbReference>
<proteinExistence type="predicted"/>
<accession>A0ABX0AAX6</accession>
<comment type="caution">
    <text evidence="1">The sequence shown here is derived from an EMBL/GenBank/DDBJ whole genome shotgun (WGS) entry which is preliminary data.</text>
</comment>
<dbReference type="Gene3D" id="2.130.10.10">
    <property type="entry name" value="YVTN repeat-like/Quinoprotein amine dehydrogenase"/>
    <property type="match status" value="1"/>
</dbReference>
<dbReference type="Proteomes" id="UP000743899">
    <property type="component" value="Unassembled WGS sequence"/>
</dbReference>
<reference evidence="1 2" key="1">
    <citation type="submission" date="2020-01" db="EMBL/GenBank/DDBJ databases">
        <title>A novel Bacillus sp. from Pasinler.</title>
        <authorList>
            <person name="Adiguzel A."/>
            <person name="Ay H."/>
            <person name="Baltaci M.O."/>
        </authorList>
    </citation>
    <scope>NUCLEOTIDE SEQUENCE [LARGE SCALE GENOMIC DNA]</scope>
    <source>
        <strain evidence="1 2">P1</strain>
    </source>
</reference>